<dbReference type="Pfam" id="PF07690">
    <property type="entry name" value="MFS_1"/>
    <property type="match status" value="1"/>
</dbReference>
<feature type="transmembrane region" description="Helical" evidence="5">
    <location>
        <begin position="329"/>
        <end position="350"/>
    </location>
</feature>
<accession>A0A1I5CH79</accession>
<evidence type="ECO:0000313" key="7">
    <source>
        <dbReference type="EMBL" id="SFN86264.1"/>
    </source>
</evidence>
<dbReference type="InterPro" id="IPR011701">
    <property type="entry name" value="MFS"/>
</dbReference>
<gene>
    <name evidence="7" type="ORF">SAMN04488056_102233</name>
</gene>
<name>A0A1I5CH79_9HYPH</name>
<feature type="transmembrane region" description="Helical" evidence="5">
    <location>
        <begin position="41"/>
        <end position="61"/>
    </location>
</feature>
<feature type="transmembrane region" description="Helical" evidence="5">
    <location>
        <begin position="290"/>
        <end position="309"/>
    </location>
</feature>
<evidence type="ECO:0000256" key="5">
    <source>
        <dbReference type="SAM" id="Phobius"/>
    </source>
</evidence>
<feature type="transmembrane region" description="Helical" evidence="5">
    <location>
        <begin position="98"/>
        <end position="120"/>
    </location>
</feature>
<keyword evidence="8" id="KW-1185">Reference proteome</keyword>
<dbReference type="STRING" id="655353.SAMN04488056_102233"/>
<dbReference type="EMBL" id="FOVR01000002">
    <property type="protein sequence ID" value="SFN86264.1"/>
    <property type="molecule type" value="Genomic_DNA"/>
</dbReference>
<keyword evidence="2 5" id="KW-1133">Transmembrane helix</keyword>
<evidence type="ECO:0000256" key="1">
    <source>
        <dbReference type="ARBA" id="ARBA00022692"/>
    </source>
</evidence>
<reference evidence="7 8" key="1">
    <citation type="submission" date="2016-10" db="EMBL/GenBank/DDBJ databases">
        <authorList>
            <person name="de Groot N.N."/>
        </authorList>
    </citation>
    <scope>NUCLEOTIDE SEQUENCE [LARGE SCALE GENOMIC DNA]</scope>
    <source>
        <strain evidence="7 8">CGMCC 1.9157</strain>
    </source>
</reference>
<dbReference type="InterPro" id="IPR020846">
    <property type="entry name" value="MFS_dom"/>
</dbReference>
<dbReference type="PANTHER" id="PTHR23521">
    <property type="entry name" value="TRANSPORTER MFS SUPERFAMILY"/>
    <property type="match status" value="1"/>
</dbReference>
<dbReference type="PANTHER" id="PTHR23521:SF3">
    <property type="entry name" value="MFS TRANSPORTER"/>
    <property type="match status" value="1"/>
</dbReference>
<evidence type="ECO:0000256" key="3">
    <source>
        <dbReference type="ARBA" id="ARBA00023136"/>
    </source>
</evidence>
<feature type="compositionally biased region" description="Acidic residues" evidence="4">
    <location>
        <begin position="436"/>
        <end position="445"/>
    </location>
</feature>
<evidence type="ECO:0000256" key="2">
    <source>
        <dbReference type="ARBA" id="ARBA00022989"/>
    </source>
</evidence>
<feature type="transmembrane region" description="Helical" evidence="5">
    <location>
        <begin position="158"/>
        <end position="178"/>
    </location>
</feature>
<dbReference type="PROSITE" id="PS50850">
    <property type="entry name" value="MFS"/>
    <property type="match status" value="1"/>
</dbReference>
<feature type="transmembrane region" description="Helical" evidence="5">
    <location>
        <begin position="264"/>
        <end position="284"/>
    </location>
</feature>
<dbReference type="GO" id="GO:0022857">
    <property type="term" value="F:transmembrane transporter activity"/>
    <property type="evidence" value="ECO:0007669"/>
    <property type="project" value="InterPro"/>
</dbReference>
<dbReference type="InterPro" id="IPR047200">
    <property type="entry name" value="MFS_YcaD-like"/>
</dbReference>
<feature type="transmembrane region" description="Helical" evidence="5">
    <location>
        <begin position="199"/>
        <end position="224"/>
    </location>
</feature>
<keyword evidence="3 5" id="KW-0472">Membrane</keyword>
<sequence>MSRSLFSIASLLLGSAFLFFAGGLTGMLLPVRGGIEGFSSFNLGLLGTGWAVGYVSGCLLVPQLVTRVGHIRAFSVMAAMACISVLMSSLLVLPYAWIILRALAGFAFAGAAMIVEGWLVERSEPESRGMIFGTYTMVNLFASTAGQMVIAIGSPETFQLFTVACIFYVIALLPTALTKSQAPVPLARAKLNVPRLWKNSPVAVIAVLLTGISNGSFGTLVAVYGHNIGLSVSGVALFVSASILAGAAAQIPIGFLSDMIDRRLVVIVIALVAIASDSMFVTHAPTTTTIAVIYSAIFGAAVYSFYPVLVAHANDHADPSEGLQTSGGLLLLMGCGTMIGPLLGGVLMSVQGPNGLFVSTTMAHIGILLFTIWRMTQRVAVDDEDKGQFVPISPMRTRTPQTILLADGEIAEEELSDDYEGESLASDPLESTPDRADEETEAEKR</sequence>
<evidence type="ECO:0000313" key="8">
    <source>
        <dbReference type="Proteomes" id="UP000199236"/>
    </source>
</evidence>
<dbReference type="CDD" id="cd17477">
    <property type="entry name" value="MFS_YcaD_like"/>
    <property type="match status" value="1"/>
</dbReference>
<dbReference type="AlphaFoldDB" id="A0A1I5CH79"/>
<evidence type="ECO:0000256" key="4">
    <source>
        <dbReference type="SAM" id="MobiDB-lite"/>
    </source>
</evidence>
<dbReference type="RefSeq" id="WP_210186659.1">
    <property type="nucleotide sequence ID" value="NZ_FOVR01000002.1"/>
</dbReference>
<feature type="domain" description="Major facilitator superfamily (MFS) profile" evidence="6">
    <location>
        <begin position="199"/>
        <end position="445"/>
    </location>
</feature>
<feature type="region of interest" description="Disordered" evidence="4">
    <location>
        <begin position="408"/>
        <end position="445"/>
    </location>
</feature>
<dbReference type="GO" id="GO:0005886">
    <property type="term" value="C:plasma membrane"/>
    <property type="evidence" value="ECO:0007669"/>
    <property type="project" value="TreeGrafter"/>
</dbReference>
<feature type="transmembrane region" description="Helical" evidence="5">
    <location>
        <begin position="132"/>
        <end position="152"/>
    </location>
</feature>
<evidence type="ECO:0000259" key="6">
    <source>
        <dbReference type="PROSITE" id="PS50850"/>
    </source>
</evidence>
<feature type="transmembrane region" description="Helical" evidence="5">
    <location>
        <begin position="356"/>
        <end position="373"/>
    </location>
</feature>
<organism evidence="7 8">
    <name type="scientific">Cohaesibacter marisflavi</name>
    <dbReference type="NCBI Taxonomy" id="655353"/>
    <lineage>
        <taxon>Bacteria</taxon>
        <taxon>Pseudomonadati</taxon>
        <taxon>Pseudomonadota</taxon>
        <taxon>Alphaproteobacteria</taxon>
        <taxon>Hyphomicrobiales</taxon>
        <taxon>Cohaesibacteraceae</taxon>
    </lineage>
</organism>
<dbReference type="Gene3D" id="1.20.1250.20">
    <property type="entry name" value="MFS general substrate transporter like domains"/>
    <property type="match status" value="2"/>
</dbReference>
<dbReference type="SUPFAM" id="SSF103473">
    <property type="entry name" value="MFS general substrate transporter"/>
    <property type="match status" value="1"/>
</dbReference>
<proteinExistence type="predicted"/>
<dbReference type="InterPro" id="IPR036259">
    <property type="entry name" value="MFS_trans_sf"/>
</dbReference>
<feature type="transmembrane region" description="Helical" evidence="5">
    <location>
        <begin position="230"/>
        <end position="252"/>
    </location>
</feature>
<protein>
    <submittedName>
        <fullName evidence="7">Predicted arabinose efflux permease, MFS family</fullName>
    </submittedName>
</protein>
<dbReference type="Proteomes" id="UP000199236">
    <property type="component" value="Unassembled WGS sequence"/>
</dbReference>
<feature type="compositionally biased region" description="Acidic residues" evidence="4">
    <location>
        <begin position="409"/>
        <end position="421"/>
    </location>
</feature>
<keyword evidence="1 5" id="KW-0812">Transmembrane</keyword>
<feature type="transmembrane region" description="Helical" evidence="5">
    <location>
        <begin position="73"/>
        <end position="92"/>
    </location>
</feature>